<keyword evidence="2" id="KW-1133">Transmembrane helix</keyword>
<evidence type="ECO:0000256" key="2">
    <source>
        <dbReference type="SAM" id="Phobius"/>
    </source>
</evidence>
<dbReference type="EMBL" id="CM016762">
    <property type="protein sequence ID" value="TMS40109.1"/>
    <property type="molecule type" value="Genomic_DNA"/>
</dbReference>
<dbReference type="Proteomes" id="UP000298663">
    <property type="component" value="Chromosome X"/>
</dbReference>
<feature type="compositionally biased region" description="Basic and acidic residues" evidence="1">
    <location>
        <begin position="102"/>
        <end position="119"/>
    </location>
</feature>
<feature type="region of interest" description="Disordered" evidence="1">
    <location>
        <begin position="95"/>
        <end position="119"/>
    </location>
</feature>
<reference evidence="3 4" key="2">
    <citation type="journal article" date="2019" name="G3 (Bethesda)">
        <title>Hybrid Assembly of the Genome of the Entomopathogenic Nematode Steinernema carpocapsae Identifies the X-Chromosome.</title>
        <authorList>
            <person name="Serra L."/>
            <person name="Macchietto M."/>
            <person name="Macias-Munoz A."/>
            <person name="McGill C.J."/>
            <person name="Rodriguez I.M."/>
            <person name="Rodriguez B."/>
            <person name="Murad R."/>
            <person name="Mortazavi A."/>
        </authorList>
    </citation>
    <scope>NUCLEOTIDE SEQUENCE [LARGE SCALE GENOMIC DNA]</scope>
    <source>
        <strain evidence="3 4">ALL</strain>
    </source>
</reference>
<keyword evidence="4" id="KW-1185">Reference proteome</keyword>
<sequence>MVPIPRRSQATHVRSTITFATDTTTTTTTGAKKARIKRRFRRDDVAFLAFGTTCEKLPAVVVFVVWKTQLIAALFAHVLSLARGDIHAHAEYSLKGPGTQIDSHDDKEKIDAKSLLSRD</sequence>
<keyword evidence="2" id="KW-0812">Transmembrane</keyword>
<accession>A0A4U8V4U3</accession>
<gene>
    <name evidence="3" type="ORF">L596_006531</name>
</gene>
<reference evidence="3 4" key="1">
    <citation type="journal article" date="2015" name="Genome Biol.">
        <title>Comparative genomics of Steinernema reveals deeply conserved gene regulatory networks.</title>
        <authorList>
            <person name="Dillman A.R."/>
            <person name="Macchietto M."/>
            <person name="Porter C.F."/>
            <person name="Rogers A."/>
            <person name="Williams B."/>
            <person name="Antoshechkin I."/>
            <person name="Lee M.M."/>
            <person name="Goodwin Z."/>
            <person name="Lu X."/>
            <person name="Lewis E.E."/>
            <person name="Goodrich-Blair H."/>
            <person name="Stock S.P."/>
            <person name="Adams B.J."/>
            <person name="Sternberg P.W."/>
            <person name="Mortazavi A."/>
        </authorList>
    </citation>
    <scope>NUCLEOTIDE SEQUENCE [LARGE SCALE GENOMIC DNA]</scope>
    <source>
        <strain evidence="3 4">ALL</strain>
    </source>
</reference>
<protein>
    <submittedName>
        <fullName evidence="3">Uncharacterized protein</fullName>
    </submittedName>
</protein>
<proteinExistence type="predicted"/>
<keyword evidence="2" id="KW-0472">Membrane</keyword>
<evidence type="ECO:0000256" key="1">
    <source>
        <dbReference type="SAM" id="MobiDB-lite"/>
    </source>
</evidence>
<evidence type="ECO:0000313" key="3">
    <source>
        <dbReference type="EMBL" id="TMS40109.1"/>
    </source>
</evidence>
<organism evidence="3 4">
    <name type="scientific">Steinernema carpocapsae</name>
    <name type="common">Entomopathogenic nematode</name>
    <dbReference type="NCBI Taxonomy" id="34508"/>
    <lineage>
        <taxon>Eukaryota</taxon>
        <taxon>Metazoa</taxon>
        <taxon>Ecdysozoa</taxon>
        <taxon>Nematoda</taxon>
        <taxon>Chromadorea</taxon>
        <taxon>Rhabditida</taxon>
        <taxon>Tylenchina</taxon>
        <taxon>Panagrolaimomorpha</taxon>
        <taxon>Strongyloidoidea</taxon>
        <taxon>Steinernematidae</taxon>
        <taxon>Steinernema</taxon>
    </lineage>
</organism>
<dbReference type="AlphaFoldDB" id="A0A4U8V4U3"/>
<name>A0A4U8V4U3_STECR</name>
<evidence type="ECO:0000313" key="4">
    <source>
        <dbReference type="Proteomes" id="UP000298663"/>
    </source>
</evidence>
<feature type="transmembrane region" description="Helical" evidence="2">
    <location>
        <begin position="45"/>
        <end position="66"/>
    </location>
</feature>